<keyword evidence="4" id="KW-1185">Reference proteome</keyword>
<protein>
    <recommendedName>
        <fullName evidence="2">Amidase domain-containing protein</fullName>
    </recommendedName>
</protein>
<dbReference type="PANTHER" id="PTHR11895:SF151">
    <property type="entry name" value="GLUTAMYL-TRNA(GLN) AMIDOTRANSFERASE SUBUNIT A"/>
    <property type="match status" value="1"/>
</dbReference>
<evidence type="ECO:0000256" key="1">
    <source>
        <dbReference type="SAM" id="MobiDB-lite"/>
    </source>
</evidence>
<dbReference type="EMBL" id="KB822713">
    <property type="protein sequence ID" value="ETN45240.1"/>
    <property type="molecule type" value="Genomic_DNA"/>
</dbReference>
<dbReference type="VEuPathDB" id="FungiDB:HMPREF1541_10117"/>
<sequence length="437" mass="46978">MSSFHTATANDLASGLRSGALSTEAYAKSLLEVAEKRESEVHAWAYLNADVVLSQARVLDQIPVHKRGPLHGLPIGIKDVLLTQDMPTRFNSPIFSNSPTIPLDATTVKVLRAAGALIFGKTHTTQFASTTTGGPCANPHNTAHTPGGSSSGSAAAVADLHVPLAIGTQTGGSIVRPASFCGIWGLKPTWGTASTEGMSRYSTTCDTVGYFARCIDDIDLIASVYTQRPFPSPQLHEPMPRTARVAMLKTHVWTKAGPGLKSAWEAARSLLVEQGYRPVDLELPAEFARMTEWHSNLMAHESRAMFLGHAMTDRDQLDKVILNIFDRGATLTPERIRETYDSVARLRPVWDEIAQGYDLIITPSTTDSAPEGLGWTGDACFNAMWSALHVPTVNVPGLKGTGGLPLGLTVVGPRWSDEHVLRGGATLDQVLRKGRAA</sequence>
<proteinExistence type="predicted"/>
<evidence type="ECO:0000313" key="4">
    <source>
        <dbReference type="Proteomes" id="UP000030752"/>
    </source>
</evidence>
<dbReference type="PANTHER" id="PTHR11895">
    <property type="entry name" value="TRANSAMIDASE"/>
    <property type="match status" value="1"/>
</dbReference>
<dbReference type="Proteomes" id="UP000030752">
    <property type="component" value="Unassembled WGS sequence"/>
</dbReference>
<feature type="region of interest" description="Disordered" evidence="1">
    <location>
        <begin position="133"/>
        <end position="152"/>
    </location>
</feature>
<evidence type="ECO:0000313" key="3">
    <source>
        <dbReference type="EMBL" id="ETN45240.1"/>
    </source>
</evidence>
<dbReference type="RefSeq" id="XP_008713010.1">
    <property type="nucleotide sequence ID" value="XM_008714788.1"/>
</dbReference>
<accession>W2S9B7</accession>
<reference evidence="3 4" key="1">
    <citation type="submission" date="2013-03" db="EMBL/GenBank/DDBJ databases">
        <title>The Genome Sequence of Phialophora europaea CBS 101466.</title>
        <authorList>
            <consortium name="The Broad Institute Genomics Platform"/>
            <person name="Cuomo C."/>
            <person name="de Hoog S."/>
            <person name="Gorbushina A."/>
            <person name="Walker B."/>
            <person name="Young S.K."/>
            <person name="Zeng Q."/>
            <person name="Gargeya S."/>
            <person name="Fitzgerald M."/>
            <person name="Haas B."/>
            <person name="Abouelleil A."/>
            <person name="Allen A.W."/>
            <person name="Alvarado L."/>
            <person name="Arachchi H.M."/>
            <person name="Berlin A.M."/>
            <person name="Chapman S.B."/>
            <person name="Gainer-Dewar J."/>
            <person name="Goldberg J."/>
            <person name="Griggs A."/>
            <person name="Gujja S."/>
            <person name="Hansen M."/>
            <person name="Howarth C."/>
            <person name="Imamovic A."/>
            <person name="Ireland A."/>
            <person name="Larimer J."/>
            <person name="McCowan C."/>
            <person name="Murphy C."/>
            <person name="Pearson M."/>
            <person name="Poon T.W."/>
            <person name="Priest M."/>
            <person name="Roberts A."/>
            <person name="Saif S."/>
            <person name="Shea T."/>
            <person name="Sisk P."/>
            <person name="Sykes S."/>
            <person name="Wortman J."/>
            <person name="Nusbaum C."/>
            <person name="Birren B."/>
        </authorList>
    </citation>
    <scope>NUCLEOTIDE SEQUENCE [LARGE SCALE GENOMIC DNA]</scope>
    <source>
        <strain evidence="3 4">CBS 101466</strain>
    </source>
</reference>
<gene>
    <name evidence="3" type="ORF">HMPREF1541_10117</name>
</gene>
<dbReference type="GeneID" id="19977456"/>
<dbReference type="HOGENOM" id="CLU_009600_0_0_1"/>
<name>W2S9B7_CYPE1</name>
<dbReference type="GO" id="GO:0003824">
    <property type="term" value="F:catalytic activity"/>
    <property type="evidence" value="ECO:0007669"/>
    <property type="project" value="InterPro"/>
</dbReference>
<dbReference type="InterPro" id="IPR023631">
    <property type="entry name" value="Amidase_dom"/>
</dbReference>
<dbReference type="OrthoDB" id="6428749at2759"/>
<dbReference type="Gene3D" id="3.90.1300.10">
    <property type="entry name" value="Amidase signature (AS) domain"/>
    <property type="match status" value="1"/>
</dbReference>
<dbReference type="SUPFAM" id="SSF75304">
    <property type="entry name" value="Amidase signature (AS) enzymes"/>
    <property type="match status" value="1"/>
</dbReference>
<dbReference type="AlphaFoldDB" id="W2S9B7"/>
<dbReference type="InterPro" id="IPR000120">
    <property type="entry name" value="Amidase"/>
</dbReference>
<dbReference type="STRING" id="1220924.W2S9B7"/>
<dbReference type="InterPro" id="IPR036928">
    <property type="entry name" value="AS_sf"/>
</dbReference>
<evidence type="ECO:0000259" key="2">
    <source>
        <dbReference type="Pfam" id="PF01425"/>
    </source>
</evidence>
<organism evidence="3 4">
    <name type="scientific">Cyphellophora europaea (strain CBS 101466)</name>
    <name type="common">Phialophora europaea</name>
    <dbReference type="NCBI Taxonomy" id="1220924"/>
    <lineage>
        <taxon>Eukaryota</taxon>
        <taxon>Fungi</taxon>
        <taxon>Dikarya</taxon>
        <taxon>Ascomycota</taxon>
        <taxon>Pezizomycotina</taxon>
        <taxon>Eurotiomycetes</taxon>
        <taxon>Chaetothyriomycetidae</taxon>
        <taxon>Chaetothyriales</taxon>
        <taxon>Cyphellophoraceae</taxon>
        <taxon>Cyphellophora</taxon>
    </lineage>
</organism>
<feature type="compositionally biased region" description="Polar residues" evidence="1">
    <location>
        <begin position="133"/>
        <end position="144"/>
    </location>
</feature>
<dbReference type="Pfam" id="PF01425">
    <property type="entry name" value="Amidase"/>
    <property type="match status" value="1"/>
</dbReference>
<dbReference type="InParanoid" id="W2S9B7"/>
<dbReference type="eggNOG" id="KOG1211">
    <property type="taxonomic scope" value="Eukaryota"/>
</dbReference>
<feature type="domain" description="Amidase" evidence="2">
    <location>
        <begin position="29"/>
        <end position="421"/>
    </location>
</feature>